<name>D3S2E8_FERPA</name>
<dbReference type="RefSeq" id="WP_012964825.1">
    <property type="nucleotide sequence ID" value="NC_013849.1"/>
</dbReference>
<dbReference type="InterPro" id="IPR002759">
    <property type="entry name" value="Pop5/Rpp14/Rnp2-like"/>
</dbReference>
<sequence length="112" mass="12956">MRSYERLTSSFKGKKRYIALEFIGDREISREEIYEKLKEQLLELYGEFGYADFRIIQFRDNKGIISVKLRDLEKTKNAITLISDVNGTKVVPVILGVSGTIRSCRRKYLGGD</sequence>
<dbReference type="PANTHER" id="PTHR15441">
    <property type="entry name" value="RIBONUCLEASE P PROTEIN SUBUNIT P14"/>
    <property type="match status" value="1"/>
</dbReference>
<dbReference type="EMBL" id="CP001899">
    <property type="protein sequence ID" value="ADC64478.1"/>
    <property type="molecule type" value="Genomic_DNA"/>
</dbReference>
<dbReference type="InterPro" id="IPR038085">
    <property type="entry name" value="Rnp2-like_sf"/>
</dbReference>
<evidence type="ECO:0000256" key="1">
    <source>
        <dbReference type="ARBA" id="ARBA00022694"/>
    </source>
</evidence>
<reference evidence="3 4" key="2">
    <citation type="journal article" date="2011" name="Stand. Genomic Sci.">
        <title>Complete genome sequence of Ferroglobus placidus AEDII12DO.</title>
        <authorList>
            <person name="Anderson I."/>
            <person name="Risso C."/>
            <person name="Holmes D."/>
            <person name="Lucas S."/>
            <person name="Copeland A."/>
            <person name="Lapidus A."/>
            <person name="Cheng J.F."/>
            <person name="Bruce D."/>
            <person name="Goodwin L."/>
            <person name="Pitluck S."/>
            <person name="Saunders E."/>
            <person name="Brettin T."/>
            <person name="Detter J.C."/>
            <person name="Han C."/>
            <person name="Tapia R."/>
            <person name="Larimer F."/>
            <person name="Land M."/>
            <person name="Hauser L."/>
            <person name="Woyke T."/>
            <person name="Lovley D."/>
            <person name="Kyrpides N."/>
            <person name="Ivanova N."/>
        </authorList>
    </citation>
    <scope>NUCLEOTIDE SEQUENCE [LARGE SCALE GENOMIC DNA]</scope>
    <source>
        <strain evidence="4">DSM 10642 / AEDII12DO</strain>
    </source>
</reference>
<dbReference type="EC" id="3.1.26.5" evidence="2"/>
<dbReference type="GeneID" id="8777795"/>
<comment type="subunit">
    <text evidence="2">Consists of a catalytic RNA component and at least 4-5 protein subunits.</text>
</comment>
<evidence type="ECO:0000256" key="2">
    <source>
        <dbReference type="HAMAP-Rule" id="MF_00755"/>
    </source>
</evidence>
<dbReference type="Pfam" id="PF01900">
    <property type="entry name" value="RNase_P_Rpp14"/>
    <property type="match status" value="1"/>
</dbReference>
<dbReference type="KEGG" id="fpl:Ferp_0298"/>
<keyword evidence="2" id="KW-0255">Endonuclease</keyword>
<keyword evidence="4" id="KW-1185">Reference proteome</keyword>
<dbReference type="HAMAP" id="MF_00755">
    <property type="entry name" value="RNase_P_2"/>
    <property type="match status" value="1"/>
</dbReference>
<dbReference type="Proteomes" id="UP000002613">
    <property type="component" value="Chromosome"/>
</dbReference>
<comment type="function">
    <text evidence="2">Part of ribonuclease P, a protein complex that generates mature tRNA molecules by cleaving their 5'-ends.</text>
</comment>
<dbReference type="AlphaFoldDB" id="D3S2E8"/>
<dbReference type="PaxDb" id="589924-Ferp_0298"/>
<dbReference type="GO" id="GO:0004526">
    <property type="term" value="F:ribonuclease P activity"/>
    <property type="evidence" value="ECO:0007669"/>
    <property type="project" value="UniProtKB-UniRule"/>
</dbReference>
<proteinExistence type="inferred from homology"/>
<keyword evidence="1 2" id="KW-0819">tRNA processing</keyword>
<evidence type="ECO:0000313" key="3">
    <source>
        <dbReference type="EMBL" id="ADC64478.1"/>
    </source>
</evidence>
<dbReference type="Gene3D" id="3.30.70.3250">
    <property type="entry name" value="Ribonuclease P, Pop5 subunit"/>
    <property type="match status" value="1"/>
</dbReference>
<gene>
    <name evidence="2" type="primary">rnp2</name>
    <name evidence="3" type="ordered locus">Ferp_0298</name>
</gene>
<dbReference type="HOGENOM" id="CLU_137733_1_0_2"/>
<dbReference type="GO" id="GO:0030677">
    <property type="term" value="C:ribonuclease P complex"/>
    <property type="evidence" value="ECO:0007669"/>
    <property type="project" value="UniProtKB-UniRule"/>
</dbReference>
<dbReference type="OrthoDB" id="19261at2157"/>
<comment type="subcellular location">
    <subcellularLocation>
        <location evidence="2">Cytoplasm</location>
    </subcellularLocation>
</comment>
<comment type="similarity">
    <text evidence="2">Belongs to the eukaryotic/archaeal RNase P protein component 2 family.</text>
</comment>
<keyword evidence="2" id="KW-0963">Cytoplasm</keyword>
<dbReference type="SUPFAM" id="SSF160350">
    <property type="entry name" value="Rnp2-like"/>
    <property type="match status" value="1"/>
</dbReference>
<keyword evidence="2" id="KW-0540">Nuclease</keyword>
<keyword evidence="2" id="KW-0378">Hydrolase</keyword>
<reference evidence="4" key="1">
    <citation type="submission" date="2010-02" db="EMBL/GenBank/DDBJ databases">
        <title>Complete sequence of Ferroglobus placidus DSM 10642.</title>
        <authorList>
            <consortium name="US DOE Joint Genome Institute"/>
            <person name="Lucas S."/>
            <person name="Copeland A."/>
            <person name="Lapidus A."/>
            <person name="Cheng J.-F."/>
            <person name="Bruce D."/>
            <person name="Goodwin L."/>
            <person name="Pitluck S."/>
            <person name="Saunders E."/>
            <person name="Brettin T."/>
            <person name="Detter J.C."/>
            <person name="Han C."/>
            <person name="Tapia R."/>
            <person name="Larimer F."/>
            <person name="Land M."/>
            <person name="Hauser L."/>
            <person name="Kyrpides N."/>
            <person name="Ivanova N."/>
            <person name="Holmes D."/>
            <person name="Lovley D."/>
            <person name="Kyrpides N."/>
            <person name="Anderson I.J."/>
            <person name="Woyke T."/>
        </authorList>
    </citation>
    <scope>NUCLEOTIDE SEQUENCE [LARGE SCALE GENOMIC DNA]</scope>
    <source>
        <strain evidence="4">DSM 10642 / AEDII12DO</strain>
    </source>
</reference>
<dbReference type="PANTHER" id="PTHR15441:SF2">
    <property type="entry name" value="RIBONUCLEASE P_MRP PROTEIN SUBUNIT POP5"/>
    <property type="match status" value="1"/>
</dbReference>
<comment type="catalytic activity">
    <reaction evidence="2">
        <text>Endonucleolytic cleavage of RNA, removing 5'-extranucleotides from tRNA precursor.</text>
        <dbReference type="EC" id="3.1.26.5"/>
    </reaction>
</comment>
<dbReference type="GO" id="GO:0005737">
    <property type="term" value="C:cytoplasm"/>
    <property type="evidence" value="ECO:0007669"/>
    <property type="project" value="UniProtKB-SubCell"/>
</dbReference>
<dbReference type="eggNOG" id="arCOG01365">
    <property type="taxonomic scope" value="Archaea"/>
</dbReference>
<protein>
    <recommendedName>
        <fullName evidence="2">Ribonuclease P protein component 2</fullName>
        <shortName evidence="2">RNase P component 2</shortName>
        <ecNumber evidence="2">3.1.26.5</ecNumber>
    </recommendedName>
    <alternativeName>
        <fullName evidence="2">Pop5</fullName>
    </alternativeName>
</protein>
<evidence type="ECO:0000313" key="4">
    <source>
        <dbReference type="Proteomes" id="UP000002613"/>
    </source>
</evidence>
<accession>D3S2E8</accession>
<dbReference type="GO" id="GO:0001682">
    <property type="term" value="P:tRNA 5'-leader removal"/>
    <property type="evidence" value="ECO:0007669"/>
    <property type="project" value="UniProtKB-UniRule"/>
</dbReference>
<dbReference type="STRING" id="589924.Ferp_0298"/>
<organism evidence="3 4">
    <name type="scientific">Ferroglobus placidus (strain DSM 10642 / AEDII12DO)</name>
    <dbReference type="NCBI Taxonomy" id="589924"/>
    <lineage>
        <taxon>Archaea</taxon>
        <taxon>Methanobacteriati</taxon>
        <taxon>Methanobacteriota</taxon>
        <taxon>Archaeoglobi</taxon>
        <taxon>Archaeoglobales</taxon>
        <taxon>Archaeoglobaceae</taxon>
        <taxon>Ferroglobus</taxon>
    </lineage>
</organism>